<comment type="subcellular location">
    <subcellularLocation>
        <location evidence="1">Cytoplasm</location>
        <location evidence="1">Cytoskeleton</location>
    </subcellularLocation>
</comment>
<dbReference type="EMBL" id="HBDY01000209">
    <property type="protein sequence ID" value="CAD8226818.1"/>
    <property type="molecule type" value="Transcribed_RNA"/>
</dbReference>
<evidence type="ECO:0000256" key="8">
    <source>
        <dbReference type="ARBA" id="ARBA00023175"/>
    </source>
</evidence>
<evidence type="ECO:0000256" key="7">
    <source>
        <dbReference type="ARBA" id="ARBA00023054"/>
    </source>
</evidence>
<evidence type="ECO:0000256" key="5">
    <source>
        <dbReference type="ARBA" id="ARBA00022737"/>
    </source>
</evidence>
<dbReference type="InterPro" id="IPR011990">
    <property type="entry name" value="TPR-like_helical_dom_sf"/>
</dbReference>
<dbReference type="GO" id="GO:0007018">
    <property type="term" value="P:microtubule-based movement"/>
    <property type="evidence" value="ECO:0007669"/>
    <property type="project" value="TreeGrafter"/>
</dbReference>
<accession>A0A7R9T6J7</accession>
<dbReference type="GO" id="GO:0005871">
    <property type="term" value="C:kinesin complex"/>
    <property type="evidence" value="ECO:0007669"/>
    <property type="project" value="InterPro"/>
</dbReference>
<dbReference type="PANTHER" id="PTHR45783">
    <property type="entry name" value="KINESIN LIGHT CHAIN"/>
    <property type="match status" value="1"/>
</dbReference>
<evidence type="ECO:0000256" key="1">
    <source>
        <dbReference type="ARBA" id="ARBA00004245"/>
    </source>
</evidence>
<comment type="similarity">
    <text evidence="2">Belongs to the kinesin light chain family.</text>
</comment>
<evidence type="ECO:0000256" key="2">
    <source>
        <dbReference type="ARBA" id="ARBA00009622"/>
    </source>
</evidence>
<dbReference type="GO" id="GO:0005737">
    <property type="term" value="C:cytoplasm"/>
    <property type="evidence" value="ECO:0007669"/>
    <property type="project" value="TreeGrafter"/>
</dbReference>
<dbReference type="Pfam" id="PF13424">
    <property type="entry name" value="TPR_12"/>
    <property type="match status" value="1"/>
</dbReference>
<evidence type="ECO:0000313" key="10">
    <source>
        <dbReference type="EMBL" id="CAD8226818.1"/>
    </source>
</evidence>
<dbReference type="AlphaFoldDB" id="A0A7R9T6J7"/>
<proteinExistence type="inferred from homology"/>
<dbReference type="Gene3D" id="1.25.40.10">
    <property type="entry name" value="Tetratricopeptide repeat domain"/>
    <property type="match status" value="1"/>
</dbReference>
<dbReference type="GO" id="GO:0019894">
    <property type="term" value="F:kinesin binding"/>
    <property type="evidence" value="ECO:0007669"/>
    <property type="project" value="TreeGrafter"/>
</dbReference>
<evidence type="ECO:0000256" key="9">
    <source>
        <dbReference type="ARBA" id="ARBA00023212"/>
    </source>
</evidence>
<keyword evidence="3" id="KW-0963">Cytoplasm</keyword>
<evidence type="ECO:0000256" key="4">
    <source>
        <dbReference type="ARBA" id="ARBA00022701"/>
    </source>
</evidence>
<keyword evidence="9" id="KW-0206">Cytoskeleton</keyword>
<reference evidence="10" key="1">
    <citation type="submission" date="2021-01" db="EMBL/GenBank/DDBJ databases">
        <authorList>
            <person name="Corre E."/>
            <person name="Pelletier E."/>
            <person name="Niang G."/>
            <person name="Scheremetjew M."/>
            <person name="Finn R."/>
            <person name="Kale V."/>
            <person name="Holt S."/>
            <person name="Cochrane G."/>
            <person name="Meng A."/>
            <person name="Brown T."/>
            <person name="Cohen L."/>
        </authorList>
    </citation>
    <scope>NUCLEOTIDE SEQUENCE</scope>
    <source>
        <strain evidence="10">RCC1614</strain>
    </source>
</reference>
<keyword evidence="6" id="KW-0802">TPR repeat</keyword>
<gene>
    <name evidence="10" type="ORF">MPUS1402_LOCUS142</name>
</gene>
<dbReference type="Pfam" id="PF13374">
    <property type="entry name" value="TPR_10"/>
    <property type="match status" value="1"/>
</dbReference>
<evidence type="ECO:0000256" key="6">
    <source>
        <dbReference type="ARBA" id="ARBA00022803"/>
    </source>
</evidence>
<dbReference type="SMART" id="SM00028">
    <property type="entry name" value="TPR"/>
    <property type="match status" value="3"/>
</dbReference>
<dbReference type="InterPro" id="IPR002151">
    <property type="entry name" value="Kinesin_light"/>
</dbReference>
<name>A0A7R9T6J7_MICPS</name>
<dbReference type="InterPro" id="IPR019734">
    <property type="entry name" value="TPR_rpt"/>
</dbReference>
<dbReference type="GO" id="GO:0005874">
    <property type="term" value="C:microtubule"/>
    <property type="evidence" value="ECO:0007669"/>
    <property type="project" value="UniProtKB-KW"/>
</dbReference>
<sequence length="161" mass="17917">MDNYPRRQNPNPADPSSLEDVAIALNDLAWIHNKLGSAKDALKVYEEALAAIVKDAKHLGTESEAYAVTLFNVADMKSEMKRFADAEKDLRVVSRLRAKILGKEDYEYGNTLYALAFVLENLGRHEESAGFYDDAADVMEKATGDAMDARKKADAMRAKCR</sequence>
<evidence type="ECO:0008006" key="11">
    <source>
        <dbReference type="Google" id="ProtNLM"/>
    </source>
</evidence>
<protein>
    <recommendedName>
        <fullName evidence="11">Tetratricopeptide repeat protein</fullName>
    </recommendedName>
</protein>
<keyword evidence="5" id="KW-0677">Repeat</keyword>
<keyword evidence="4" id="KW-0493">Microtubule</keyword>
<keyword evidence="8" id="KW-0505">Motor protein</keyword>
<evidence type="ECO:0000256" key="3">
    <source>
        <dbReference type="ARBA" id="ARBA00022490"/>
    </source>
</evidence>
<dbReference type="PANTHER" id="PTHR45783:SF3">
    <property type="entry name" value="KINESIN LIGHT CHAIN"/>
    <property type="match status" value="1"/>
</dbReference>
<keyword evidence="7" id="KW-0175">Coiled coil</keyword>
<dbReference type="SUPFAM" id="SSF48452">
    <property type="entry name" value="TPR-like"/>
    <property type="match status" value="1"/>
</dbReference>
<organism evidence="10">
    <name type="scientific">Micromonas pusilla</name>
    <name type="common">Picoplanktonic green alga</name>
    <name type="synonym">Chromulina pusilla</name>
    <dbReference type="NCBI Taxonomy" id="38833"/>
    <lineage>
        <taxon>Eukaryota</taxon>
        <taxon>Viridiplantae</taxon>
        <taxon>Chlorophyta</taxon>
        <taxon>Mamiellophyceae</taxon>
        <taxon>Mamiellales</taxon>
        <taxon>Mamiellaceae</taxon>
        <taxon>Micromonas</taxon>
    </lineage>
</organism>